<name>A0A229S495_9PSEU</name>
<sequence length="97" mass="10471">MRFVVRVSASDILFVTLENIGGNAPVNSSTGATKVPLEILIFTCGPVRLNEWTFQSREPADTARDSAETPNAHQATFTSIPLVEDDEHVIRSTAQGG</sequence>
<evidence type="ECO:0000313" key="2">
    <source>
        <dbReference type="EMBL" id="OXM53772.1"/>
    </source>
</evidence>
<feature type="compositionally biased region" description="Basic and acidic residues" evidence="1">
    <location>
        <begin position="58"/>
        <end position="67"/>
    </location>
</feature>
<feature type="compositionally biased region" description="Polar residues" evidence="1">
    <location>
        <begin position="68"/>
        <end position="78"/>
    </location>
</feature>
<comment type="caution">
    <text evidence="2">The sequence shown here is derived from an EMBL/GenBank/DDBJ whole genome shotgun (WGS) entry which is preliminary data.</text>
</comment>
<dbReference type="AlphaFoldDB" id="A0A229S495"/>
<organism evidence="2 3">
    <name type="scientific">Amycolatopsis thailandensis</name>
    <dbReference type="NCBI Taxonomy" id="589330"/>
    <lineage>
        <taxon>Bacteria</taxon>
        <taxon>Bacillati</taxon>
        <taxon>Actinomycetota</taxon>
        <taxon>Actinomycetes</taxon>
        <taxon>Pseudonocardiales</taxon>
        <taxon>Pseudonocardiaceae</taxon>
        <taxon>Amycolatopsis</taxon>
    </lineage>
</organism>
<feature type="region of interest" description="Disordered" evidence="1">
    <location>
        <begin position="57"/>
        <end position="78"/>
    </location>
</feature>
<evidence type="ECO:0000313" key="3">
    <source>
        <dbReference type="Proteomes" id="UP000215223"/>
    </source>
</evidence>
<keyword evidence="3" id="KW-1185">Reference proteome</keyword>
<gene>
    <name evidence="2" type="ORF">CFP71_21410</name>
</gene>
<protein>
    <submittedName>
        <fullName evidence="2">Uncharacterized protein</fullName>
    </submittedName>
</protein>
<dbReference type="Proteomes" id="UP000215223">
    <property type="component" value="Unassembled WGS sequence"/>
</dbReference>
<proteinExistence type="predicted"/>
<evidence type="ECO:0000256" key="1">
    <source>
        <dbReference type="SAM" id="MobiDB-lite"/>
    </source>
</evidence>
<accession>A0A229S495</accession>
<dbReference type="EMBL" id="NMQT01000073">
    <property type="protein sequence ID" value="OXM53772.1"/>
    <property type="molecule type" value="Genomic_DNA"/>
</dbReference>
<reference evidence="2 3" key="1">
    <citation type="submission" date="2017-07" db="EMBL/GenBank/DDBJ databases">
        <title>Amycolatopsis thailandensis Genome sequencing and assembly.</title>
        <authorList>
            <person name="Kaur N."/>
            <person name="Mayilraj S."/>
        </authorList>
    </citation>
    <scope>NUCLEOTIDE SEQUENCE [LARGE SCALE GENOMIC DNA]</scope>
    <source>
        <strain evidence="2 3">JCM 16380</strain>
    </source>
</reference>